<dbReference type="Proteomes" id="UP000032142">
    <property type="component" value="Unassembled WGS sequence"/>
</dbReference>
<keyword evidence="2" id="KW-1185">Reference proteome</keyword>
<sequence length="42" mass="4869">MVGVLQFLLGCCHRRHCRRYPNILKQNEHAMALEKALTESNS</sequence>
<dbReference type="AlphaFoldDB" id="A0A0B0MZ53"/>
<gene>
    <name evidence="1" type="ORF">F383_30979</name>
</gene>
<evidence type="ECO:0000313" key="1">
    <source>
        <dbReference type="EMBL" id="KHG05647.1"/>
    </source>
</evidence>
<name>A0A0B0MZ53_GOSAR</name>
<dbReference type="EMBL" id="JRRC01434686">
    <property type="protein sequence ID" value="KHG05647.1"/>
    <property type="molecule type" value="Genomic_DNA"/>
</dbReference>
<accession>A0A0B0MZ53</accession>
<protein>
    <submittedName>
        <fullName evidence="1">Uncharacterized protein</fullName>
    </submittedName>
</protein>
<proteinExistence type="predicted"/>
<evidence type="ECO:0000313" key="2">
    <source>
        <dbReference type="Proteomes" id="UP000032142"/>
    </source>
</evidence>
<reference evidence="2" key="1">
    <citation type="submission" date="2014-09" db="EMBL/GenBank/DDBJ databases">
        <authorList>
            <person name="Mudge J."/>
            <person name="Ramaraj T."/>
            <person name="Lindquist I.E."/>
            <person name="Bharti A.K."/>
            <person name="Sundararajan A."/>
            <person name="Cameron C.T."/>
            <person name="Woodward J.E."/>
            <person name="May G.D."/>
            <person name="Brubaker C."/>
            <person name="Broadhvest J."/>
            <person name="Wilkins T.A."/>
        </authorList>
    </citation>
    <scope>NUCLEOTIDE SEQUENCE</scope>
    <source>
        <strain evidence="2">cv. AKA8401</strain>
    </source>
</reference>
<comment type="caution">
    <text evidence="1">The sequence shown here is derived from an EMBL/GenBank/DDBJ whole genome shotgun (WGS) entry which is preliminary data.</text>
</comment>
<organism evidence="1 2">
    <name type="scientific">Gossypium arboreum</name>
    <name type="common">Tree cotton</name>
    <name type="synonym">Gossypium nanking</name>
    <dbReference type="NCBI Taxonomy" id="29729"/>
    <lineage>
        <taxon>Eukaryota</taxon>
        <taxon>Viridiplantae</taxon>
        <taxon>Streptophyta</taxon>
        <taxon>Embryophyta</taxon>
        <taxon>Tracheophyta</taxon>
        <taxon>Spermatophyta</taxon>
        <taxon>Magnoliopsida</taxon>
        <taxon>eudicotyledons</taxon>
        <taxon>Gunneridae</taxon>
        <taxon>Pentapetalae</taxon>
        <taxon>rosids</taxon>
        <taxon>malvids</taxon>
        <taxon>Malvales</taxon>
        <taxon>Malvaceae</taxon>
        <taxon>Malvoideae</taxon>
        <taxon>Gossypium</taxon>
    </lineage>
</organism>